<dbReference type="Proteomes" id="UP000256328">
    <property type="component" value="Unassembled WGS sequence"/>
</dbReference>
<dbReference type="InterPro" id="IPR037069">
    <property type="entry name" value="AcylCoA_DH/ox_N_sf"/>
</dbReference>
<dbReference type="SUPFAM" id="SSF56645">
    <property type="entry name" value="Acyl-CoA dehydrogenase NM domain-like"/>
    <property type="match status" value="1"/>
</dbReference>
<evidence type="ECO:0008006" key="6">
    <source>
        <dbReference type="Google" id="ProtNLM"/>
    </source>
</evidence>
<dbReference type="GO" id="GO:0050660">
    <property type="term" value="F:flavin adenine dinucleotide binding"/>
    <property type="evidence" value="ECO:0007669"/>
    <property type="project" value="InterPro"/>
</dbReference>
<evidence type="ECO:0000259" key="3">
    <source>
        <dbReference type="Pfam" id="PF02771"/>
    </source>
</evidence>
<dbReference type="GO" id="GO:0003995">
    <property type="term" value="F:acyl-CoA dehydrogenase activity"/>
    <property type="evidence" value="ECO:0007669"/>
    <property type="project" value="TreeGrafter"/>
</dbReference>
<evidence type="ECO:0000259" key="2">
    <source>
        <dbReference type="Pfam" id="PF02770"/>
    </source>
</evidence>
<protein>
    <recommendedName>
        <fullName evidence="6">Acyl-CoA dehydrogenase/oxidase N-terminal domain-containing protein</fullName>
    </recommendedName>
</protein>
<sequence length="202" mass="22338">MSSKPFGSHIPWAEPSWYSGRPTPYYKPSHFKLRDYVRKWAEENINDNVTAWEAAGKIPDDVYRQCADAGLILPLAAGNRIPREWANFPIAAGIKAEEWDGFHDFVLWDELFRGAPSISSAFVGLTVGAPPLKMYASQALQAKIMPGILSGRKRICLAITEPSAGSDVRNITTTADKTADGEYYIVNGEKKISGLNTLLQFC</sequence>
<dbReference type="Pfam" id="PF02770">
    <property type="entry name" value="Acyl-CoA_dh_M"/>
    <property type="match status" value="1"/>
</dbReference>
<dbReference type="OrthoDB" id="10254877at2759"/>
<proteinExistence type="predicted"/>
<feature type="domain" description="Acyl-CoA dehydrogenase/oxidase N-terminal" evidence="3">
    <location>
        <begin position="29"/>
        <end position="151"/>
    </location>
</feature>
<dbReference type="PANTHER" id="PTHR48083">
    <property type="entry name" value="MEDIUM-CHAIN SPECIFIC ACYL-COA DEHYDROGENASE, MITOCHONDRIAL-RELATED"/>
    <property type="match status" value="1"/>
</dbReference>
<evidence type="ECO:0000313" key="5">
    <source>
        <dbReference type="Proteomes" id="UP000256328"/>
    </source>
</evidence>
<dbReference type="Gene3D" id="1.10.540.10">
    <property type="entry name" value="Acyl-CoA dehydrogenase/oxidase, N-terminal domain"/>
    <property type="match status" value="1"/>
</dbReference>
<name>A0A3D8S382_9HELO</name>
<accession>A0A3D8S382</accession>
<dbReference type="InterPro" id="IPR050741">
    <property type="entry name" value="Acyl-CoA_dehydrogenase"/>
</dbReference>
<reference evidence="4 5" key="1">
    <citation type="journal article" date="2018" name="IMA Fungus">
        <title>IMA Genome-F 9: Draft genome sequence of Annulohypoxylon stygium, Aspergillus mulundensis, Berkeleyomyces basicola (syn. Thielaviopsis basicola), Ceratocystis smalleyi, two Cercospora beticola strains, Coleophoma cylindrospora, Fusarium fracticaudum, Phialophora cf. hyalina, and Morchella septimelata.</title>
        <authorList>
            <person name="Wingfield B.D."/>
            <person name="Bills G.F."/>
            <person name="Dong Y."/>
            <person name="Huang W."/>
            <person name="Nel W.J."/>
            <person name="Swalarsk-Parry B.S."/>
            <person name="Vaghefi N."/>
            <person name="Wilken P.M."/>
            <person name="An Z."/>
            <person name="de Beer Z.W."/>
            <person name="De Vos L."/>
            <person name="Chen L."/>
            <person name="Duong T.A."/>
            <person name="Gao Y."/>
            <person name="Hammerbacher A."/>
            <person name="Kikkert J.R."/>
            <person name="Li Y."/>
            <person name="Li H."/>
            <person name="Li K."/>
            <person name="Li Q."/>
            <person name="Liu X."/>
            <person name="Ma X."/>
            <person name="Naidoo K."/>
            <person name="Pethybridge S.J."/>
            <person name="Sun J."/>
            <person name="Steenkamp E.T."/>
            <person name="van der Nest M.A."/>
            <person name="van Wyk S."/>
            <person name="Wingfield M.J."/>
            <person name="Xiong C."/>
            <person name="Yue Q."/>
            <person name="Zhang X."/>
        </authorList>
    </citation>
    <scope>NUCLEOTIDE SEQUENCE [LARGE SCALE GENOMIC DNA]</scope>
    <source>
        <strain evidence="4 5">BP5796</strain>
    </source>
</reference>
<dbReference type="PANTHER" id="PTHR48083:SF28">
    <property type="entry name" value="ACYL-COA DEHYDROGENASE FAMILY PROTEIN (AFU_ORTHOLOGUE AFUA_6G10880)-RELATED"/>
    <property type="match status" value="1"/>
</dbReference>
<comment type="caution">
    <text evidence="4">The sequence shown here is derived from an EMBL/GenBank/DDBJ whole genome shotgun (WGS) entry which is preliminary data.</text>
</comment>
<organism evidence="4 5">
    <name type="scientific">Coleophoma crateriformis</name>
    <dbReference type="NCBI Taxonomy" id="565419"/>
    <lineage>
        <taxon>Eukaryota</taxon>
        <taxon>Fungi</taxon>
        <taxon>Dikarya</taxon>
        <taxon>Ascomycota</taxon>
        <taxon>Pezizomycotina</taxon>
        <taxon>Leotiomycetes</taxon>
        <taxon>Helotiales</taxon>
        <taxon>Dermateaceae</taxon>
        <taxon>Coleophoma</taxon>
    </lineage>
</organism>
<dbReference type="EMBL" id="PDLN01000007">
    <property type="protein sequence ID" value="RDW80767.1"/>
    <property type="molecule type" value="Genomic_DNA"/>
</dbReference>
<dbReference type="Gene3D" id="2.40.110.10">
    <property type="entry name" value="Butyryl-CoA Dehydrogenase, subunit A, domain 2"/>
    <property type="match status" value="1"/>
</dbReference>
<evidence type="ECO:0000313" key="4">
    <source>
        <dbReference type="EMBL" id="RDW80767.1"/>
    </source>
</evidence>
<dbReference type="GO" id="GO:0005737">
    <property type="term" value="C:cytoplasm"/>
    <property type="evidence" value="ECO:0007669"/>
    <property type="project" value="TreeGrafter"/>
</dbReference>
<feature type="domain" description="Acyl-CoA oxidase/dehydrogenase middle" evidence="2">
    <location>
        <begin position="156"/>
        <end position="195"/>
    </location>
</feature>
<dbReference type="GO" id="GO:0033539">
    <property type="term" value="P:fatty acid beta-oxidation using acyl-CoA dehydrogenase"/>
    <property type="evidence" value="ECO:0007669"/>
    <property type="project" value="TreeGrafter"/>
</dbReference>
<dbReference type="InterPro" id="IPR046373">
    <property type="entry name" value="Acyl-CoA_Oxase/DH_mid-dom_sf"/>
</dbReference>
<evidence type="ECO:0000256" key="1">
    <source>
        <dbReference type="ARBA" id="ARBA00023002"/>
    </source>
</evidence>
<dbReference type="InterPro" id="IPR006091">
    <property type="entry name" value="Acyl-CoA_Oxase/DH_mid-dom"/>
</dbReference>
<dbReference type="InterPro" id="IPR009100">
    <property type="entry name" value="AcylCoA_DH/oxidase_NM_dom_sf"/>
</dbReference>
<keyword evidence="5" id="KW-1185">Reference proteome</keyword>
<dbReference type="Pfam" id="PF02771">
    <property type="entry name" value="Acyl-CoA_dh_N"/>
    <property type="match status" value="1"/>
</dbReference>
<keyword evidence="1" id="KW-0560">Oxidoreductase</keyword>
<gene>
    <name evidence="4" type="ORF">BP5796_05465</name>
</gene>
<dbReference type="AlphaFoldDB" id="A0A3D8S382"/>
<dbReference type="InterPro" id="IPR013786">
    <property type="entry name" value="AcylCoA_DH/ox_N"/>
</dbReference>